<dbReference type="Pfam" id="PF19614">
    <property type="entry name" value="DUF6119"/>
    <property type="match status" value="1"/>
</dbReference>
<evidence type="ECO:0000313" key="2">
    <source>
        <dbReference type="Proteomes" id="UP000516160"/>
    </source>
</evidence>
<dbReference type="KEGG" id="acae:HYG86_10920"/>
<keyword evidence="2" id="KW-1185">Reference proteome</keyword>
<evidence type="ECO:0000313" key="1">
    <source>
        <dbReference type="EMBL" id="QNO15236.1"/>
    </source>
</evidence>
<accession>A0A7G9W974</accession>
<gene>
    <name evidence="1" type="ORF">HYG86_10920</name>
</gene>
<proteinExistence type="predicted"/>
<dbReference type="EMBL" id="CP058559">
    <property type="protein sequence ID" value="QNO15236.1"/>
    <property type="molecule type" value="Genomic_DNA"/>
</dbReference>
<dbReference type="NCBIfam" id="TIGR04141">
    <property type="entry name" value="TIGR04141 family sporadically distributed protein"/>
    <property type="match status" value="1"/>
</dbReference>
<protein>
    <submittedName>
        <fullName evidence="1">TIGR04141 family sporadically distributed protein</fullName>
    </submittedName>
</protein>
<organism evidence="1 2">
    <name type="scientific">Alkalicella caledoniensis</name>
    <dbReference type="NCBI Taxonomy" id="2731377"/>
    <lineage>
        <taxon>Bacteria</taxon>
        <taxon>Bacillati</taxon>
        <taxon>Bacillota</taxon>
        <taxon>Clostridia</taxon>
        <taxon>Eubacteriales</taxon>
        <taxon>Proteinivoracaceae</taxon>
        <taxon>Alkalicella</taxon>
    </lineage>
</organism>
<dbReference type="InterPro" id="IPR026487">
    <property type="entry name" value="CHP04141"/>
</dbReference>
<sequence>MSKKNKLTIYLIKQEFENFQEIIKSSNDIKIIDDNTYVYLGYSENIKPHWATNFLKDSVDTENLFVANARAVALKRVNIGNVKSRIFAIVMGYGKNMLNDDVIEERFGLKVSLNSIKHDSLRRINKTNIGGNQKLSYEQLPLKSKINDFGLDINRDLVSHITGESDTFVKGTISGSDALFAQMKWT</sequence>
<dbReference type="Proteomes" id="UP000516160">
    <property type="component" value="Chromosome"/>
</dbReference>
<dbReference type="AlphaFoldDB" id="A0A7G9W974"/>
<name>A0A7G9W974_ALKCA</name>
<reference evidence="1 2" key="1">
    <citation type="submission" date="2020-07" db="EMBL/GenBank/DDBJ databases">
        <title>Alkalicella. sp. LB2 genome.</title>
        <authorList>
            <person name="Postec A."/>
            <person name="Quemeneur M."/>
        </authorList>
    </citation>
    <scope>NUCLEOTIDE SEQUENCE [LARGE SCALE GENOMIC DNA]</scope>
    <source>
        <strain evidence="1 2">LB2</strain>
    </source>
</reference>